<dbReference type="eggNOG" id="COG1413">
    <property type="taxonomic scope" value="Bacteria"/>
</dbReference>
<dbReference type="OrthoDB" id="6091628at2"/>
<evidence type="ECO:0000313" key="2">
    <source>
        <dbReference type="Proteomes" id="UP000183376"/>
    </source>
</evidence>
<sequence length="1166" mass="128623">MPLIVPVQVEAFLVNHRVRVNEPIRRWQPDLARLDRRYPPEPDPLYQDPFEDDEDNNGVYLHWLLPDALRRGRQDGPAGRVEFPLVPNRWLVVRYSRPADRPDQVPASVGWVVDSDFLDMDATTPFLDPRQPGVEPIWIGRNHNLTDGEWTERTGYEPFLTAIGPGLPTFAVFQPYNEDVFSLHDPLTDLDGPALLSYLVVGWYSDPTWDVLHSPSGGDVRELLDSLRWATTDATARPTRSLYYGTALNLAWDVDGNRPEQDRKPLVRDVDLAVGHVSPDAETGLEEALLDDPETALLWEALRYDLLDVLDEDGEAALDQATHRTWFTAEQGGYTWRIVDRPGDWPPLSPEEAERERTWLGELNRAQAEFDAASRDLAAGQRRLYGLWWLRGQRNRPSGWDDLCDEQLKPDIEGTVAHAVDQDLALLFGDNGLRSRVPWGDTAEELATEVSTYARREGLTEGRELQRCAEPPFQRVPDPSIVIRGAKLDRPLTDEKALPCREREEIVTGIRVGENIVTPPTPVPAPPLTNLPEQVVLRALLDEFYLLDHAAVAGALEEAIANPGNVTGTLARFTVQWQQPWSPLLLVWRINCHPTPFSTEGTANWDFDGTHYTWSGENAVIDPTSVTGRSLLNPLPGFNTRARLLQHARTHPRGPVAALLSLREQADDWDLLSQPLNGVNRWLGRNTPATKLTPEGELTELVDTRDSRVVLSSVPDPGPTTAGDDGREFHPVRAAQFVFEEVYVVDRFGRSLAVIDADNVTQKPPQRAESVTPNRTVGGTDPLRWVELPPRLIQPARLRLDFVSGLDDAELIDVEAGPGAAGGATPVCGWLLANHLTGSLLVHAPDGRGLGEIRIVLDTAHRRVADWDPLPGSPYPELDDERFAEELPHLHGFATELVAGGETAFTEFLSTVDVSMGTTAPGGDDHTLAALVGRPMALLRTRLRIELDGPPISSGRWNDLITPPPPEFTDYAWNVRLGAADMLRDGLAGFFAGTDYRRLYTVPAEQASGSGYTTPITGTEFALTARPTGRAADEDGSAWATLLADPWASVHAVTDILPVGELRLPPTWVRDPLARIKLSFRVGPLLAGSRGVPDRDGEPTEHVVMPGPSGWRGEWSLAEPAPDGEWATRPLATPDPALALTDTTPVARTGFLQLSNALGEIPGSLE</sequence>
<accession>A0A1G9S7Z3</accession>
<dbReference type="Proteomes" id="UP000183376">
    <property type="component" value="Chromosome I"/>
</dbReference>
<organism evidence="1 2">
    <name type="scientific">Allokutzneria albata</name>
    <name type="common">Kibdelosporangium albatum</name>
    <dbReference type="NCBI Taxonomy" id="211114"/>
    <lineage>
        <taxon>Bacteria</taxon>
        <taxon>Bacillati</taxon>
        <taxon>Actinomycetota</taxon>
        <taxon>Actinomycetes</taxon>
        <taxon>Pseudonocardiales</taxon>
        <taxon>Pseudonocardiaceae</taxon>
        <taxon>Allokutzneria</taxon>
    </lineage>
</organism>
<evidence type="ECO:0000313" key="1">
    <source>
        <dbReference type="EMBL" id="SDM31427.1"/>
    </source>
</evidence>
<protein>
    <submittedName>
        <fullName evidence="1">Uncharacterized protein</fullName>
    </submittedName>
</protein>
<dbReference type="STRING" id="211114.SAMN04489726_0946"/>
<dbReference type="RefSeq" id="WP_030430700.1">
    <property type="nucleotide sequence ID" value="NZ_JOEF01000015.1"/>
</dbReference>
<gene>
    <name evidence="1" type="ORF">SAMN04489726_0946</name>
</gene>
<keyword evidence="2" id="KW-1185">Reference proteome</keyword>
<reference evidence="1 2" key="1">
    <citation type="submission" date="2016-10" db="EMBL/GenBank/DDBJ databases">
        <authorList>
            <person name="de Groot N.N."/>
        </authorList>
    </citation>
    <scope>NUCLEOTIDE SEQUENCE [LARGE SCALE GENOMIC DNA]</scope>
    <source>
        <strain evidence="1 2">DSM 44149</strain>
    </source>
</reference>
<dbReference type="AlphaFoldDB" id="A0A1G9S7Z3"/>
<dbReference type="EMBL" id="LT629701">
    <property type="protein sequence ID" value="SDM31427.1"/>
    <property type="molecule type" value="Genomic_DNA"/>
</dbReference>
<name>A0A1G9S7Z3_ALLAB</name>
<proteinExistence type="predicted"/>